<dbReference type="PROSITE" id="PS50082">
    <property type="entry name" value="WD_REPEATS_2"/>
    <property type="match status" value="9"/>
</dbReference>
<dbReference type="PANTHER" id="PTHR19879:SF9">
    <property type="entry name" value="TRANSCRIPTION INITIATION FACTOR TFIID SUBUNIT 5"/>
    <property type="match status" value="1"/>
</dbReference>
<dbReference type="PROSITE" id="PS50294">
    <property type="entry name" value="WD_REPEATS_REGION"/>
    <property type="match status" value="8"/>
</dbReference>
<dbReference type="InterPro" id="IPR019775">
    <property type="entry name" value="WD40_repeat_CS"/>
</dbReference>
<dbReference type="Pfam" id="PF26355">
    <property type="entry name" value="HTH_VMAP-M9"/>
    <property type="match status" value="1"/>
</dbReference>
<feature type="domain" description="vWA-MoxR associated protein N-terminal HTH" evidence="5">
    <location>
        <begin position="5"/>
        <end position="79"/>
    </location>
</feature>
<dbReference type="SUPFAM" id="SSF50998">
    <property type="entry name" value="Quinoprotein alcohol dehydrogenase-like"/>
    <property type="match status" value="1"/>
</dbReference>
<organism evidence="6">
    <name type="scientific">uncultured Synechococcales cyanobacterium</name>
    <dbReference type="NCBI Taxonomy" id="1936017"/>
    <lineage>
        <taxon>Bacteria</taxon>
        <taxon>Bacillati</taxon>
        <taxon>Cyanobacteriota</taxon>
        <taxon>Cyanophyceae</taxon>
        <taxon>Synechococcales</taxon>
        <taxon>environmental samples</taxon>
    </lineage>
</organism>
<dbReference type="PRINTS" id="PR00320">
    <property type="entry name" value="GPROTEINBRPT"/>
</dbReference>
<reference evidence="6" key="1">
    <citation type="submission" date="2020-02" db="EMBL/GenBank/DDBJ databases">
        <authorList>
            <person name="Meier V. D."/>
        </authorList>
    </citation>
    <scope>NUCLEOTIDE SEQUENCE</scope>
    <source>
        <strain evidence="6">AVDCRST_MAG81</strain>
    </source>
</reference>
<dbReference type="Gene3D" id="3.40.50.300">
    <property type="entry name" value="P-loop containing nucleotide triphosphate hydrolases"/>
    <property type="match status" value="1"/>
</dbReference>
<dbReference type="GO" id="GO:0043531">
    <property type="term" value="F:ADP binding"/>
    <property type="evidence" value="ECO:0007669"/>
    <property type="project" value="InterPro"/>
</dbReference>
<dbReference type="FunFam" id="2.130.10.10:FF:000228">
    <property type="entry name" value="COMPASS-like H3K4 histone methylase component WDR5A"/>
    <property type="match status" value="1"/>
</dbReference>
<dbReference type="InterPro" id="IPR036322">
    <property type="entry name" value="WD40_repeat_dom_sf"/>
</dbReference>
<dbReference type="InterPro" id="IPR011047">
    <property type="entry name" value="Quinoprotein_ADH-like_sf"/>
</dbReference>
<dbReference type="InterPro" id="IPR027417">
    <property type="entry name" value="P-loop_NTPase"/>
</dbReference>
<accession>A0A6J4VXP2</accession>
<dbReference type="CDD" id="cd00200">
    <property type="entry name" value="WD40"/>
    <property type="match status" value="1"/>
</dbReference>
<sequence>MNAVDEALAILETALQQERLNDVQELVFRQAWEKKTYLEIAESLDYDADYIKNVGAGLWKLLSKSLGKKVTKSNLRSVLRGESQQLVSAPLVASNISAAAQNTQLNPLRLAPNSVNFKQDTANNCQDWGESVDVSVFFGRTEELRELKQWIVEDRCRLVALLGMGGIGKTTLSVALAKQIQHEFDYLIWKSLRDAPPVEDILEELTQFFSNDQETILPNTVEVGITKLIKYLCQYRCLLVLDNSESILSSSERAGYYLQGYEGYGQLFKRIGEVPHQSCLMLTSREKPQEIAFQEGKTLPVRSLRLTGLREEEGQNILQTKGLSGSREESISLSRRYAGNPLALKMVATSIQELFDGNIQEFLKHGTAVFGEIRELLAQQFNRLSDLEKQIMYWLAISRELVLPAELQDDITPPVSKPELLEALKSLRQRSLIENNSAEFTQQPVVMEYMTERLTEHIYQEIITEKITLLISHALIKAQAKDYLRESQVRIILEPIAERLRTTFRAKKDIENKLNRILSKIREEFFALPGYGCGNIINLSLQLEIDLTGYDFSSLTVWQAYLQNTSLHHVNFAHSNLAKSIFFQTSGGILSVAFDLNNKLLATGGNNSEIHLRQFADGRQIFTLRGHTNWIWSVTFSPDSQILASGSEDRTIRLWDVRTGECLKTLQGHTSRVWSVAFSPDGQLLASGSDDQTLRLWDVYTGQCLRTLAGDHKGIWSVAFHPNGNTIATGSGDCTVQLWDLSTSQCYKVLQGHTSAVFSIAFSPNGQFLVSGSEDQTVRLWNTSTGKCFKTLRGHTSRVWSVAFNPVGNMVASGAVDQTVRLWDTRTGECRKTLRGHASRVWSVAFSPDGQLLASGSDDQTVRLWNTSTGEHLRTLTGHSQGVWSVAFSPDSFNKLRLKGITTPRDSTQLLASGSDDQTVRLWDVNTGRCYKILQGQFRQLWSVAFSPNGLTLAIGNNEPTVQLWDIDSSQLYKTLQNNSGRIRSVTFSPVSFGKDCLKGSASPLAQHSEDQEDSQILASSSDDEAIRLWNTKTGECLKTLRSERPYEGMIISNVIGLTEAQKATLKDLGAIDP</sequence>
<dbReference type="Pfam" id="PF00400">
    <property type="entry name" value="WD40"/>
    <property type="match status" value="8"/>
</dbReference>
<feature type="repeat" description="WD" evidence="3">
    <location>
        <begin position="1013"/>
        <end position="1040"/>
    </location>
</feature>
<feature type="repeat" description="WD" evidence="3">
    <location>
        <begin position="934"/>
        <end position="975"/>
    </location>
</feature>
<feature type="domain" description="NB-ARC" evidence="4">
    <location>
        <begin position="142"/>
        <end position="242"/>
    </location>
</feature>
<dbReference type="Gene3D" id="2.130.10.10">
    <property type="entry name" value="YVTN repeat-like/Quinoprotein amine dehydrogenase"/>
    <property type="match status" value="5"/>
</dbReference>
<dbReference type="InterPro" id="IPR002182">
    <property type="entry name" value="NB-ARC"/>
</dbReference>
<keyword evidence="2" id="KW-0677">Repeat</keyword>
<name>A0A6J4VXP2_9CYAN</name>
<dbReference type="EMBL" id="CADCWO010000231">
    <property type="protein sequence ID" value="CAA9588718.1"/>
    <property type="molecule type" value="Genomic_DNA"/>
</dbReference>
<dbReference type="SUPFAM" id="SSF50978">
    <property type="entry name" value="WD40 repeat-like"/>
    <property type="match status" value="1"/>
</dbReference>
<feature type="repeat" description="WD" evidence="3">
    <location>
        <begin position="708"/>
        <end position="749"/>
    </location>
</feature>
<feature type="repeat" description="WD" evidence="3">
    <location>
        <begin position="750"/>
        <end position="791"/>
    </location>
</feature>
<dbReference type="InterPro" id="IPR058651">
    <property type="entry name" value="HTH_VMAP-M9"/>
</dbReference>
<gene>
    <name evidence="6" type="ORF">AVDCRST_MAG81-4538</name>
</gene>
<evidence type="ECO:0000313" key="6">
    <source>
        <dbReference type="EMBL" id="CAA9588718.1"/>
    </source>
</evidence>
<feature type="repeat" description="WD" evidence="3">
    <location>
        <begin position="666"/>
        <end position="707"/>
    </location>
</feature>
<proteinExistence type="predicted"/>
<dbReference type="SUPFAM" id="SSF52540">
    <property type="entry name" value="P-loop containing nucleoside triphosphate hydrolases"/>
    <property type="match status" value="1"/>
</dbReference>
<dbReference type="InterPro" id="IPR015943">
    <property type="entry name" value="WD40/YVTN_repeat-like_dom_sf"/>
</dbReference>
<dbReference type="PANTHER" id="PTHR19879">
    <property type="entry name" value="TRANSCRIPTION INITIATION FACTOR TFIID"/>
    <property type="match status" value="1"/>
</dbReference>
<keyword evidence="1 3" id="KW-0853">WD repeat</keyword>
<evidence type="ECO:0000256" key="2">
    <source>
        <dbReference type="ARBA" id="ARBA00022737"/>
    </source>
</evidence>
<dbReference type="Pfam" id="PF00931">
    <property type="entry name" value="NB-ARC"/>
    <property type="match status" value="1"/>
</dbReference>
<evidence type="ECO:0000256" key="3">
    <source>
        <dbReference type="PROSITE-ProRule" id="PRU00221"/>
    </source>
</evidence>
<dbReference type="SMART" id="SM00320">
    <property type="entry name" value="WD40"/>
    <property type="match status" value="10"/>
</dbReference>
<evidence type="ECO:0000259" key="4">
    <source>
        <dbReference type="Pfam" id="PF00931"/>
    </source>
</evidence>
<dbReference type="InterPro" id="IPR020472">
    <property type="entry name" value="WD40_PAC1"/>
</dbReference>
<evidence type="ECO:0000259" key="5">
    <source>
        <dbReference type="Pfam" id="PF26355"/>
    </source>
</evidence>
<dbReference type="InterPro" id="IPR001680">
    <property type="entry name" value="WD40_rpt"/>
</dbReference>
<dbReference type="PRINTS" id="PR00364">
    <property type="entry name" value="DISEASERSIST"/>
</dbReference>
<dbReference type="AlphaFoldDB" id="A0A6J4VXP2"/>
<protein>
    <submittedName>
        <fullName evidence="6">High-affinity carbon uptake protein Hat/HatR</fullName>
    </submittedName>
</protein>
<dbReference type="PROSITE" id="PS00678">
    <property type="entry name" value="WD_REPEATS_1"/>
    <property type="match status" value="8"/>
</dbReference>
<feature type="repeat" description="WD" evidence="3">
    <location>
        <begin position="792"/>
        <end position="833"/>
    </location>
</feature>
<feature type="repeat" description="WD" evidence="3">
    <location>
        <begin position="876"/>
        <end position="933"/>
    </location>
</feature>
<feature type="repeat" description="WD" evidence="3">
    <location>
        <begin position="834"/>
        <end position="875"/>
    </location>
</feature>
<feature type="repeat" description="WD" evidence="3">
    <location>
        <begin position="624"/>
        <end position="665"/>
    </location>
</feature>
<evidence type="ECO:0000256" key="1">
    <source>
        <dbReference type="ARBA" id="ARBA00022574"/>
    </source>
</evidence>